<feature type="region of interest" description="Disordered" evidence="1">
    <location>
        <begin position="304"/>
        <end position="324"/>
    </location>
</feature>
<dbReference type="InterPro" id="IPR029058">
    <property type="entry name" value="AB_hydrolase_fold"/>
</dbReference>
<reference evidence="3" key="1">
    <citation type="submission" date="2013-08" db="EMBL/GenBank/DDBJ databases">
        <title>Intrasporangium oryzae NRRL B-24470.</title>
        <authorList>
            <person name="Liu H."/>
            <person name="Wang G."/>
        </authorList>
    </citation>
    <scope>NUCLEOTIDE SEQUENCE [LARGE SCALE GENOMIC DNA]</scope>
    <source>
        <strain evidence="3">Q5-1</strain>
    </source>
</reference>
<dbReference type="SUPFAM" id="SSF53474">
    <property type="entry name" value="alpha/beta-Hydrolases"/>
    <property type="match status" value="1"/>
</dbReference>
<organism evidence="2 3">
    <name type="scientific">Intrasporangium chromatireducens Q5-1</name>
    <dbReference type="NCBI Taxonomy" id="584657"/>
    <lineage>
        <taxon>Bacteria</taxon>
        <taxon>Bacillati</taxon>
        <taxon>Actinomycetota</taxon>
        <taxon>Actinomycetes</taxon>
        <taxon>Micrococcales</taxon>
        <taxon>Intrasporangiaceae</taxon>
        <taxon>Intrasporangium</taxon>
    </lineage>
</organism>
<dbReference type="OrthoDB" id="70513at2"/>
<name>W9GMR4_9MICO</name>
<gene>
    <name evidence="2" type="ORF">N864_04190</name>
</gene>
<keyword evidence="3" id="KW-1185">Reference proteome</keyword>
<comment type="caution">
    <text evidence="2">The sequence shown here is derived from an EMBL/GenBank/DDBJ whole genome shotgun (WGS) entry which is preliminary data.</text>
</comment>
<dbReference type="RefSeq" id="WP_051518098.1">
    <property type="nucleotide sequence ID" value="NZ_AWQS01000010.1"/>
</dbReference>
<dbReference type="AlphaFoldDB" id="W9GMR4"/>
<evidence type="ECO:0000256" key="1">
    <source>
        <dbReference type="SAM" id="MobiDB-lite"/>
    </source>
</evidence>
<dbReference type="EMBL" id="AWQS01000010">
    <property type="protein sequence ID" value="EWT07526.1"/>
    <property type="molecule type" value="Genomic_DNA"/>
</dbReference>
<protein>
    <recommendedName>
        <fullName evidence="4">Alpha/beta hydrolase</fullName>
    </recommendedName>
</protein>
<evidence type="ECO:0000313" key="3">
    <source>
        <dbReference type="Proteomes" id="UP000019494"/>
    </source>
</evidence>
<proteinExistence type="predicted"/>
<accession>W9GMR4</accession>
<dbReference type="PATRIC" id="fig|584657.3.peg.512"/>
<dbReference type="Proteomes" id="UP000019494">
    <property type="component" value="Unassembled WGS sequence"/>
</dbReference>
<evidence type="ECO:0000313" key="2">
    <source>
        <dbReference type="EMBL" id="EWT07526.1"/>
    </source>
</evidence>
<sequence length="324" mass="35847">MPIVYIHGVAVRDEDEALARATRRFREVPWPTIEAHLREHVAPVVSDDPTGVPIMRIYWGDLGAEFAWGGRSLVSRPLDEELTLADEAAGTGRPGPAEVLRERGRRTLRETVTAIRRPVEDFLPTFIGDVMVYIAGRGTATAPGPIPQRILVGLETAAFAAESRDEPLVVVTHSMGGQILYDALTHFIPRTPQLRHIRVDFWCALGSQVGFFEELKLFLESDPRYSAESGRLTPPPPAEHLGGWWNVWDHADLVSFRAEGIFEGVDDTAFFAAGTLATDHNRYLDHAAVYRTLATRVAASLAADPRRKVSPPGVETRQARSTQE</sequence>
<evidence type="ECO:0008006" key="4">
    <source>
        <dbReference type="Google" id="ProtNLM"/>
    </source>
</evidence>